<dbReference type="GO" id="GO:0050019">
    <property type="term" value="F:L-arabinitol 4-dehydrogenase activity"/>
    <property type="evidence" value="ECO:0007669"/>
    <property type="project" value="UniProtKB-EC"/>
</dbReference>
<sequence length="382" mass="41297">MATPTLKPNVGVYTNPSHKLYIGEASPSLQEIESEQLLQSGEVVLEMKATGICGSDIHFWEHGRIGPTMVVEDEHILGHESSGIVVKVHPSVSHLKPGDRVAIEPTIPCAKCVPCLTGRYNGCEDVLFRSTPPVPGLLRRYIPISLVNTNEARQVHPAQWCFKLEGLSYEEGALLEPISVALAGIERAQLRLGDSLLICGAGPIGLVTLLCARAAGATPITITDIDTSRLEFAKKLVPSVNTFQIPLGGPDTTPQNLAKSINDSFYSTAGHPDVAIECTGIASSIATAVYASRFGGTVFVIGVGKDVVEMPFMACSVKEVDLKFQYRYANQWPKAIKLVKSGLLGDVKMLVSHRFTLEEAEKAFETVKDRTSKSIKVMITNE</sequence>
<dbReference type="STRING" id="756982.G1WZ67"/>
<dbReference type="Gene3D" id="3.90.180.10">
    <property type="entry name" value="Medium-chain alcohol dehydrogenases, catalytic domain"/>
    <property type="match status" value="1"/>
</dbReference>
<dbReference type="PANTHER" id="PTHR43161">
    <property type="entry name" value="SORBITOL DEHYDROGENASE"/>
    <property type="match status" value="1"/>
</dbReference>
<keyword evidence="7" id="KW-0520">NAD</keyword>
<dbReference type="SUPFAM" id="SSF51735">
    <property type="entry name" value="NAD(P)-binding Rossmann-fold domains"/>
    <property type="match status" value="1"/>
</dbReference>
<dbReference type="FunFam" id="3.40.50.720:FF:000068">
    <property type="entry name" value="Sorbitol dehydrogenase"/>
    <property type="match status" value="1"/>
</dbReference>
<dbReference type="InterPro" id="IPR020843">
    <property type="entry name" value="ER"/>
</dbReference>
<evidence type="ECO:0000313" key="12">
    <source>
        <dbReference type="EMBL" id="EGX53919.1"/>
    </source>
</evidence>
<comment type="caution">
    <text evidence="12">The sequence shown here is derived from an EMBL/GenBank/DDBJ whole genome shotgun (WGS) entry which is preliminary data.</text>
</comment>
<comment type="subunit">
    <text evidence="3">Homotetramer.</text>
</comment>
<dbReference type="GO" id="GO:0003939">
    <property type="term" value="F:L-iditol 2-dehydrogenase (NAD+) activity"/>
    <property type="evidence" value="ECO:0007669"/>
    <property type="project" value="TreeGrafter"/>
</dbReference>
<evidence type="ECO:0000313" key="13">
    <source>
        <dbReference type="Proteomes" id="UP000008784"/>
    </source>
</evidence>
<dbReference type="OrthoDB" id="2148442at2759"/>
<dbReference type="GO" id="GO:0046872">
    <property type="term" value="F:metal ion binding"/>
    <property type="evidence" value="ECO:0007669"/>
    <property type="project" value="UniProtKB-KW"/>
</dbReference>
<dbReference type="AlphaFoldDB" id="G1WZ67"/>
<dbReference type="HOGENOM" id="CLU_026673_11_5_1"/>
<name>G1WZ67_ARTOA</name>
<dbReference type="InParanoid" id="G1WZ67"/>
<dbReference type="InterPro" id="IPR013149">
    <property type="entry name" value="ADH-like_C"/>
</dbReference>
<dbReference type="Proteomes" id="UP000008784">
    <property type="component" value="Unassembled WGS sequence"/>
</dbReference>
<dbReference type="SUPFAM" id="SSF50129">
    <property type="entry name" value="GroES-like"/>
    <property type="match status" value="1"/>
</dbReference>
<evidence type="ECO:0000256" key="2">
    <source>
        <dbReference type="ARBA" id="ARBA00008072"/>
    </source>
</evidence>
<comment type="catalytic activity">
    <reaction evidence="10">
        <text>L-arabinitol + NAD(+) = L-xylulose + NADH + H(+)</text>
        <dbReference type="Rhea" id="RHEA:16381"/>
        <dbReference type="ChEBI" id="CHEBI:15378"/>
        <dbReference type="ChEBI" id="CHEBI:17399"/>
        <dbReference type="ChEBI" id="CHEBI:18403"/>
        <dbReference type="ChEBI" id="CHEBI:57540"/>
        <dbReference type="ChEBI" id="CHEBI:57945"/>
        <dbReference type="EC" id="1.1.1.12"/>
    </reaction>
</comment>
<keyword evidence="4" id="KW-0479">Metal-binding</keyword>
<evidence type="ECO:0000256" key="4">
    <source>
        <dbReference type="ARBA" id="ARBA00022723"/>
    </source>
</evidence>
<accession>G1WZ67</accession>
<protein>
    <recommendedName>
        <fullName evidence="9">L-arabinitol 4-dehydrogenase</fullName>
        <ecNumber evidence="8">1.1.1.12</ecNumber>
    </recommendedName>
</protein>
<gene>
    <name evidence="12" type="ORF">AOL_s00004g578</name>
</gene>
<evidence type="ECO:0000256" key="10">
    <source>
        <dbReference type="ARBA" id="ARBA00049317"/>
    </source>
</evidence>
<dbReference type="CDD" id="cd05285">
    <property type="entry name" value="sorbitol_DH"/>
    <property type="match status" value="1"/>
</dbReference>
<dbReference type="Gene3D" id="3.40.50.720">
    <property type="entry name" value="NAD(P)-binding Rossmann-like Domain"/>
    <property type="match status" value="1"/>
</dbReference>
<dbReference type="InterPro" id="IPR045306">
    <property type="entry name" value="SDH-like"/>
</dbReference>
<dbReference type="GeneID" id="22888468"/>
<evidence type="ECO:0000256" key="1">
    <source>
        <dbReference type="ARBA" id="ARBA00001947"/>
    </source>
</evidence>
<keyword evidence="5" id="KW-0862">Zinc</keyword>
<dbReference type="SMART" id="SM00829">
    <property type="entry name" value="PKS_ER"/>
    <property type="match status" value="1"/>
</dbReference>
<dbReference type="GO" id="GO:0006062">
    <property type="term" value="P:sorbitol catabolic process"/>
    <property type="evidence" value="ECO:0007669"/>
    <property type="project" value="TreeGrafter"/>
</dbReference>
<proteinExistence type="inferred from homology"/>
<keyword evidence="6" id="KW-0560">Oxidoreductase</keyword>
<dbReference type="InterPro" id="IPR013154">
    <property type="entry name" value="ADH-like_N"/>
</dbReference>
<evidence type="ECO:0000256" key="7">
    <source>
        <dbReference type="ARBA" id="ARBA00023027"/>
    </source>
</evidence>
<dbReference type="InterPro" id="IPR036291">
    <property type="entry name" value="NAD(P)-bd_dom_sf"/>
</dbReference>
<dbReference type="eggNOG" id="KOG0024">
    <property type="taxonomic scope" value="Eukaryota"/>
</dbReference>
<dbReference type="EMBL" id="ADOT01000006">
    <property type="protein sequence ID" value="EGX53919.1"/>
    <property type="molecule type" value="Genomic_DNA"/>
</dbReference>
<reference evidence="12 13" key="1">
    <citation type="journal article" date="2011" name="PLoS Pathog.">
        <title>Genomic and proteomic analyses of the fungus Arthrobotrys oligospora provide insights into nematode-trap formation.</title>
        <authorList>
            <person name="Yang J."/>
            <person name="Wang L."/>
            <person name="Ji X."/>
            <person name="Feng Y."/>
            <person name="Li X."/>
            <person name="Zou C."/>
            <person name="Xu J."/>
            <person name="Ren Y."/>
            <person name="Mi Q."/>
            <person name="Wu J."/>
            <person name="Liu S."/>
            <person name="Liu Y."/>
            <person name="Huang X."/>
            <person name="Wang H."/>
            <person name="Niu X."/>
            <person name="Li J."/>
            <person name="Liang L."/>
            <person name="Luo Y."/>
            <person name="Ji K."/>
            <person name="Zhou W."/>
            <person name="Yu Z."/>
            <person name="Li G."/>
            <person name="Liu Y."/>
            <person name="Li L."/>
            <person name="Qiao M."/>
            <person name="Feng L."/>
            <person name="Zhang K.-Q."/>
        </authorList>
    </citation>
    <scope>NUCLEOTIDE SEQUENCE [LARGE SCALE GENOMIC DNA]</scope>
    <source>
        <strain evidence="13">ATCC 24927 / CBS 115.81 / DSM 1491</strain>
    </source>
</reference>
<dbReference type="PANTHER" id="PTHR43161:SF12">
    <property type="entry name" value="L-ARABINITOL 4-DEHYDROGENASE"/>
    <property type="match status" value="1"/>
</dbReference>
<dbReference type="EC" id="1.1.1.12" evidence="8"/>
<keyword evidence="13" id="KW-1185">Reference proteome</keyword>
<evidence type="ECO:0000256" key="6">
    <source>
        <dbReference type="ARBA" id="ARBA00023002"/>
    </source>
</evidence>
<evidence type="ECO:0000256" key="9">
    <source>
        <dbReference type="ARBA" id="ARBA00039783"/>
    </source>
</evidence>
<evidence type="ECO:0000256" key="8">
    <source>
        <dbReference type="ARBA" id="ARBA00038954"/>
    </source>
</evidence>
<feature type="domain" description="Enoyl reductase (ER)" evidence="11">
    <location>
        <begin position="23"/>
        <end position="379"/>
    </location>
</feature>
<dbReference type="Pfam" id="PF08240">
    <property type="entry name" value="ADH_N"/>
    <property type="match status" value="1"/>
</dbReference>
<evidence type="ECO:0000256" key="3">
    <source>
        <dbReference type="ARBA" id="ARBA00011881"/>
    </source>
</evidence>
<dbReference type="Pfam" id="PF00107">
    <property type="entry name" value="ADH_zinc_N"/>
    <property type="match status" value="1"/>
</dbReference>
<organism evidence="12 13">
    <name type="scientific">Arthrobotrys oligospora (strain ATCC 24927 / CBS 115.81 / DSM 1491)</name>
    <name type="common">Nematode-trapping fungus</name>
    <name type="synonym">Didymozoophaga oligospora</name>
    <dbReference type="NCBI Taxonomy" id="756982"/>
    <lineage>
        <taxon>Eukaryota</taxon>
        <taxon>Fungi</taxon>
        <taxon>Dikarya</taxon>
        <taxon>Ascomycota</taxon>
        <taxon>Pezizomycotina</taxon>
        <taxon>Orbiliomycetes</taxon>
        <taxon>Orbiliales</taxon>
        <taxon>Orbiliaceae</taxon>
        <taxon>Orbilia</taxon>
        <taxon>Orbilia oligospora</taxon>
    </lineage>
</organism>
<comment type="cofactor">
    <cofactor evidence="1">
        <name>Zn(2+)</name>
        <dbReference type="ChEBI" id="CHEBI:29105"/>
    </cofactor>
</comment>
<evidence type="ECO:0000256" key="5">
    <source>
        <dbReference type="ARBA" id="ARBA00022833"/>
    </source>
</evidence>
<evidence type="ECO:0000259" key="11">
    <source>
        <dbReference type="SMART" id="SM00829"/>
    </source>
</evidence>
<dbReference type="InterPro" id="IPR011032">
    <property type="entry name" value="GroES-like_sf"/>
</dbReference>
<dbReference type="OMA" id="MRVAMYY"/>
<comment type="similarity">
    <text evidence="2">Belongs to the zinc-containing alcohol dehydrogenase family.</text>
</comment>
<dbReference type="RefSeq" id="XP_011117529.1">
    <property type="nucleotide sequence ID" value="XM_011119227.1"/>
</dbReference>